<dbReference type="Pfam" id="PF13831">
    <property type="entry name" value="PHD_2"/>
    <property type="match status" value="1"/>
</dbReference>
<feature type="domain" description="PHD-type" evidence="19">
    <location>
        <begin position="494"/>
        <end position="544"/>
    </location>
</feature>
<dbReference type="InterPro" id="IPR042158">
    <property type="entry name" value="PLCXD1/2/3"/>
</dbReference>
<dbReference type="CDD" id="cd15681">
    <property type="entry name" value="PHD_JADE3"/>
    <property type="match status" value="1"/>
</dbReference>
<dbReference type="InterPro" id="IPR039550">
    <property type="entry name" value="JADE3_PHD"/>
</dbReference>
<comment type="caution">
    <text evidence="22">The sequence shown here is derived from an EMBL/GenBank/DDBJ whole genome shotgun (WGS) entry which is preliminary data.</text>
</comment>
<dbReference type="PROSITE" id="PS51329">
    <property type="entry name" value="C_CAP_COFACTOR_C"/>
    <property type="match status" value="1"/>
</dbReference>
<sequence>MGCFFSKKSKRKSPEKDSAQALDASETNNTSGNQEEPKQYSWDKREKVDPKDFTLSGLKDVTVGRLPGKLNGQQFIIQECENCNIYVFDHSAAITIDDCVNCRVVLGPVRGSVFFRNCRDLKCVVACQQFRTRDCKKMDVFLCCATQPIIESSTGMKFGCFQYYYPELAFHFKDAGLSIFNNNWSNLHDFTPVSGENNWSLMAEDANVLELVPLPDPESEFKGIRVSTDKNRSIVPLTRGGRRKESEESCLFVFFAGDYTTANARKLIDEVTAKGFVLIQTKEVSMRPEDVSRVFQSNADELSEWTVKGPAVALELNGDGVVEACRIIANEVFNGTKLSVRRGCSRPLSSLLCFNSDSDSQHGHLSPDQSVKTGREASFSDRITIPYTGIIAERPKEILFSKPRKFIQCWSQECAETGYVNIKELAEAMCRYDLDDTDLYWLRHLNTELLHMGDGTVDELTMERTMEALERKCHENMNHAIETEEGLGIEYDEDVICDVCRSPDSEEGNDMVFCDKCNICVHQACYGIVKVPDGNWLCRTCVLGIHPQCVLCPNKGGAMKATRAGTKWAHVSCALWIPEVSIACPERMEPITKLSHIPPSRWSLICSLCKIKTGACIQCSVKNCTIPFHVTCAFEHSLEMKTILDEGDEVKFKSYCLKHSKPKMSEPGLSPARHKPPTETEKLGLRAQKLQELQEEFYKLVQPDELAQELGLPLHLLDFIYQYWKLKRKSSFNKALLPPKEEEENLLRQPQEDSIHTRMRMFMHLRQDLERVRNLCYMVSRREKLKLSQSKVQEQIFNLHVKLMNQEQAAELPVSSNVENLIFPPPPRITIKLKIKSKTSSKSGNGPLCPDNSSNVYDVSGGGTGQGKPQLQRAPREERTNGIVAIAKPTGKPLALHAALHGHSAKPEQDRPHQHSLKPNGVIEKPAGQRNTPCHLTPPEPGACEKHSGKTQPFHKSTMEHFGRTLKEATVSLVRTTADLWSANKNGHKNKERTNCAKVPVTERAPKGSRGYQESDGYCPDLELSDSEPEAKGKRQKDRERVGRGLMERSAATGYGRGGTRGKVSLGSSRTSVKRFDMSCEGSSDGILGSLRGLSMDVWMGSLPGELWDIPLWNLAIPGSHNAITYCLDMNYRSPIDLKQPDMLQKLDKYMKPLIRPFVYKWAITQERTVREQLDCGVRYCDLRIAHRPNDSSSDLYFYHGVYTTITVETVLKEIRLWLDAHPKEIVILSFSHFLGLNQELHTLLISTIKSVFESKLCPKTDVVTLRSLWSSGHQVIVSYENNLSNCHTELWSHIPYWWANKCKPEALIEEFEHRKQHGRPGSFFVTGINLTEDLKYICSHPTESLKDMVMSTYPTLLAWVRQQTPGSCVGSLNIIAADFVTESEFIPTVVALNENLLSRNT</sequence>
<dbReference type="GO" id="GO:0006357">
    <property type="term" value="P:regulation of transcription by RNA polymerase II"/>
    <property type="evidence" value="ECO:0007669"/>
    <property type="project" value="TreeGrafter"/>
</dbReference>
<dbReference type="EMBL" id="VCAZ01000012">
    <property type="protein sequence ID" value="TSK42071.1"/>
    <property type="molecule type" value="Genomic_DNA"/>
</dbReference>
<dbReference type="OrthoDB" id="20839at2759"/>
<dbReference type="InterPro" id="IPR017946">
    <property type="entry name" value="PLC-like_Pdiesterase_TIM-brl"/>
</dbReference>
<dbReference type="InterPro" id="IPR016098">
    <property type="entry name" value="CAP/MinC_C"/>
</dbReference>
<dbReference type="InterPro" id="IPR013083">
    <property type="entry name" value="Znf_RING/FYVE/PHD"/>
</dbReference>
<dbReference type="PANTHER" id="PTHR13793:SF27">
    <property type="entry name" value="PROTEIN JADE-3"/>
    <property type="match status" value="1"/>
</dbReference>
<evidence type="ECO:0000256" key="5">
    <source>
        <dbReference type="ARBA" id="ARBA00022475"/>
    </source>
</evidence>
<evidence type="ECO:0000313" key="23">
    <source>
        <dbReference type="Proteomes" id="UP000319801"/>
    </source>
</evidence>
<evidence type="ECO:0000256" key="15">
    <source>
        <dbReference type="ARBA" id="ARBA00023288"/>
    </source>
</evidence>
<evidence type="ECO:0000256" key="8">
    <source>
        <dbReference type="ARBA" id="ARBA00022737"/>
    </source>
</evidence>
<evidence type="ECO:0000313" key="22">
    <source>
        <dbReference type="EMBL" id="TSK42071.1"/>
    </source>
</evidence>
<dbReference type="PROSITE" id="PS51805">
    <property type="entry name" value="EPHD"/>
    <property type="match status" value="1"/>
</dbReference>
<dbReference type="Gene3D" id="2.160.20.70">
    <property type="match status" value="1"/>
</dbReference>
<organism evidence="22 23">
    <name type="scientific">Bagarius yarrelli</name>
    <name type="common">Goonch</name>
    <name type="synonym">Bagrus yarrelli</name>
    <dbReference type="NCBI Taxonomy" id="175774"/>
    <lineage>
        <taxon>Eukaryota</taxon>
        <taxon>Metazoa</taxon>
        <taxon>Chordata</taxon>
        <taxon>Craniata</taxon>
        <taxon>Vertebrata</taxon>
        <taxon>Euteleostomi</taxon>
        <taxon>Actinopterygii</taxon>
        <taxon>Neopterygii</taxon>
        <taxon>Teleostei</taxon>
        <taxon>Ostariophysi</taxon>
        <taxon>Siluriformes</taxon>
        <taxon>Sisoridae</taxon>
        <taxon>Sisorinae</taxon>
        <taxon>Bagarius</taxon>
    </lineage>
</organism>
<keyword evidence="11" id="KW-0862">Zinc</keyword>
<dbReference type="SUPFAM" id="SSF69340">
    <property type="entry name" value="C-terminal domain of adenylylcyclase associated protein"/>
    <property type="match status" value="1"/>
</dbReference>
<dbReference type="Pfam" id="PF07986">
    <property type="entry name" value="TBCC"/>
    <property type="match status" value="1"/>
</dbReference>
<keyword evidence="7" id="KW-0479">Metal-binding</keyword>
<accession>A0A556TR49</accession>
<dbReference type="InterPro" id="IPR050701">
    <property type="entry name" value="Histone_Mod_Regulator"/>
</dbReference>
<keyword evidence="12" id="KW-0342">GTP-binding</keyword>
<dbReference type="InterPro" id="IPR012945">
    <property type="entry name" value="Tubulin-bd_cofactor_C_dom"/>
</dbReference>
<dbReference type="Gene3D" id="3.30.70.141">
    <property type="entry name" value="Nucleoside diphosphate kinase-like domain"/>
    <property type="match status" value="1"/>
</dbReference>
<evidence type="ECO:0000256" key="1">
    <source>
        <dbReference type="ARBA" id="ARBA00004342"/>
    </source>
</evidence>
<evidence type="ECO:0000256" key="2">
    <source>
        <dbReference type="ARBA" id="ARBA00008848"/>
    </source>
</evidence>
<dbReference type="Pfam" id="PF13832">
    <property type="entry name" value="zf-HC5HC2H_2"/>
    <property type="match status" value="1"/>
</dbReference>
<evidence type="ECO:0000256" key="18">
    <source>
        <dbReference type="SAM" id="MobiDB-lite"/>
    </source>
</evidence>
<feature type="domain" description="PHD-type" evidence="21">
    <location>
        <begin position="546"/>
        <end position="660"/>
    </location>
</feature>
<dbReference type="GO" id="GO:0008270">
    <property type="term" value="F:zinc ion binding"/>
    <property type="evidence" value="ECO:0007669"/>
    <property type="project" value="UniProtKB-KW"/>
</dbReference>
<comment type="similarity">
    <text evidence="2">Belongs to the TBCC family.</text>
</comment>
<dbReference type="SUPFAM" id="SSF54919">
    <property type="entry name" value="Nucleoside diphosphate kinase, NDK"/>
    <property type="match status" value="1"/>
</dbReference>
<dbReference type="InterPro" id="IPR036223">
    <property type="entry name" value="CAP_C_sf"/>
</dbReference>
<gene>
    <name evidence="22" type="ORF">Baya_4539</name>
</gene>
<feature type="region of interest" description="Disordered" evidence="18">
    <location>
        <begin position="836"/>
        <end position="877"/>
    </location>
</feature>
<dbReference type="SMART" id="SM00673">
    <property type="entry name" value="CARP"/>
    <property type="match status" value="2"/>
</dbReference>
<evidence type="ECO:0000256" key="13">
    <source>
        <dbReference type="ARBA" id="ARBA00023136"/>
    </source>
</evidence>
<dbReference type="SUPFAM" id="SSF57903">
    <property type="entry name" value="FYVE/PHD zinc finger"/>
    <property type="match status" value="1"/>
</dbReference>
<keyword evidence="4" id="KW-0343">GTPase activation</keyword>
<name>A0A556TR49_BAGYA</name>
<evidence type="ECO:0000256" key="16">
    <source>
        <dbReference type="ARBA" id="ARBA00038371"/>
    </source>
</evidence>
<dbReference type="FunFam" id="2.160.20.70:FF:000004">
    <property type="entry name" value="Protein XRP2"/>
    <property type="match status" value="1"/>
</dbReference>
<dbReference type="PROSITE" id="PS50007">
    <property type="entry name" value="PIPLC_X_DOMAIN"/>
    <property type="match status" value="1"/>
</dbReference>
<evidence type="ECO:0000256" key="17">
    <source>
        <dbReference type="PROSITE-ProRule" id="PRU00146"/>
    </source>
</evidence>
<keyword evidence="23" id="KW-1185">Reference proteome</keyword>
<feature type="region of interest" description="Disordered" evidence="18">
    <location>
        <begin position="1"/>
        <end position="43"/>
    </location>
</feature>
<dbReference type="GO" id="GO:0005096">
    <property type="term" value="F:GTPase activator activity"/>
    <property type="evidence" value="ECO:0007669"/>
    <property type="project" value="UniProtKB-KW"/>
</dbReference>
<evidence type="ECO:0000259" key="19">
    <source>
        <dbReference type="PROSITE" id="PS50016"/>
    </source>
</evidence>
<evidence type="ECO:0000259" key="21">
    <source>
        <dbReference type="PROSITE" id="PS51805"/>
    </source>
</evidence>
<evidence type="ECO:0000256" key="11">
    <source>
        <dbReference type="ARBA" id="ARBA00022833"/>
    </source>
</evidence>
<dbReference type="InterPro" id="IPR017901">
    <property type="entry name" value="C-CAP_CF_C-like"/>
</dbReference>
<comment type="subcellular location">
    <subcellularLocation>
        <location evidence="1">Cell membrane</location>
        <topology evidence="1">Lipid-anchor</topology>
        <orientation evidence="1">Cytoplasmic side</orientation>
    </subcellularLocation>
</comment>
<dbReference type="SMART" id="SM00249">
    <property type="entry name" value="PHD"/>
    <property type="match status" value="2"/>
</dbReference>
<evidence type="ECO:0000256" key="10">
    <source>
        <dbReference type="ARBA" id="ARBA00022771"/>
    </source>
</evidence>
<dbReference type="InterPro" id="IPR001965">
    <property type="entry name" value="Znf_PHD"/>
</dbReference>
<keyword evidence="13" id="KW-0472">Membrane</keyword>
<keyword evidence="10 17" id="KW-0863">Zinc-finger</keyword>
<keyword evidence="9" id="KW-0547">Nucleotide-binding</keyword>
<keyword evidence="14" id="KW-0564">Palmitate</keyword>
<proteinExistence type="inferred from homology"/>
<dbReference type="GO" id="GO:0006629">
    <property type="term" value="P:lipid metabolic process"/>
    <property type="evidence" value="ECO:0007669"/>
    <property type="project" value="InterPro"/>
</dbReference>
<dbReference type="PROSITE" id="PS01359">
    <property type="entry name" value="ZF_PHD_1"/>
    <property type="match status" value="1"/>
</dbReference>
<reference evidence="22 23" key="1">
    <citation type="journal article" date="2019" name="Genome Biol. Evol.">
        <title>Whole-Genome Sequencing of the Giant Devil Catfish, Bagarius yarrelli.</title>
        <authorList>
            <person name="Jiang W."/>
            <person name="Lv Y."/>
            <person name="Cheng L."/>
            <person name="Yang K."/>
            <person name="Chao B."/>
            <person name="Wang X."/>
            <person name="Li Y."/>
            <person name="Pan X."/>
            <person name="You X."/>
            <person name="Zhang Y."/>
            <person name="Yang J."/>
            <person name="Li J."/>
            <person name="Zhang X."/>
            <person name="Liu S."/>
            <person name="Sun C."/>
            <person name="Yang J."/>
            <person name="Shi Q."/>
        </authorList>
    </citation>
    <scope>NUCLEOTIDE SEQUENCE [LARGE SCALE GENOMIC DNA]</scope>
    <source>
        <strain evidence="22">JWS20170419001</strain>
        <tissue evidence="22">Muscle</tissue>
    </source>
</reference>
<feature type="compositionally biased region" description="Polar residues" evidence="18">
    <location>
        <begin position="25"/>
        <end position="34"/>
    </location>
</feature>
<keyword evidence="15" id="KW-0449">Lipoprotein</keyword>
<dbReference type="InterPro" id="IPR019786">
    <property type="entry name" value="Zinc_finger_PHD-type_CS"/>
</dbReference>
<protein>
    <recommendedName>
        <fullName evidence="3">Protein XRP2</fullName>
    </recommendedName>
</protein>
<dbReference type="InterPro" id="IPR011011">
    <property type="entry name" value="Znf_FYVE_PHD"/>
</dbReference>
<dbReference type="Proteomes" id="UP000319801">
    <property type="component" value="Unassembled WGS sequence"/>
</dbReference>
<dbReference type="SMART" id="SM00148">
    <property type="entry name" value="PLCXc"/>
    <property type="match status" value="1"/>
</dbReference>
<dbReference type="InterPro" id="IPR034732">
    <property type="entry name" value="EPHD"/>
</dbReference>
<keyword evidence="6" id="KW-0519">Myristate</keyword>
<dbReference type="Pfam" id="PF00388">
    <property type="entry name" value="PI-PLC-X"/>
    <property type="match status" value="1"/>
</dbReference>
<evidence type="ECO:0000256" key="9">
    <source>
        <dbReference type="ARBA" id="ARBA00022741"/>
    </source>
</evidence>
<evidence type="ECO:0000256" key="14">
    <source>
        <dbReference type="ARBA" id="ARBA00023139"/>
    </source>
</evidence>
<dbReference type="InterPro" id="IPR006599">
    <property type="entry name" value="CARP_motif"/>
</dbReference>
<dbReference type="FunFam" id="3.30.40.10:FF:000030">
    <property type="entry name" value="Protein Jade-1 isoform 1"/>
    <property type="match status" value="1"/>
</dbReference>
<evidence type="ECO:0000256" key="3">
    <source>
        <dbReference type="ARBA" id="ARBA00015771"/>
    </source>
</evidence>
<dbReference type="Gene3D" id="3.30.40.10">
    <property type="entry name" value="Zinc/RING finger domain, C3HC4 (zinc finger)"/>
    <property type="match status" value="2"/>
</dbReference>
<dbReference type="SUPFAM" id="SSF51695">
    <property type="entry name" value="PLC-like phosphodiesterases"/>
    <property type="match status" value="1"/>
</dbReference>
<evidence type="ECO:0000256" key="7">
    <source>
        <dbReference type="ARBA" id="ARBA00022723"/>
    </source>
</evidence>
<dbReference type="PANTHER" id="PTHR13793">
    <property type="entry name" value="PHD FINGER PROTEINS"/>
    <property type="match status" value="1"/>
</dbReference>
<dbReference type="GO" id="GO:0000123">
    <property type="term" value="C:histone acetyltransferase complex"/>
    <property type="evidence" value="ECO:0007669"/>
    <property type="project" value="TreeGrafter"/>
</dbReference>
<dbReference type="Gene3D" id="3.20.20.190">
    <property type="entry name" value="Phosphatidylinositol (PI) phosphodiesterase"/>
    <property type="match status" value="1"/>
</dbReference>
<evidence type="ECO:0000256" key="4">
    <source>
        <dbReference type="ARBA" id="ARBA00022468"/>
    </source>
</evidence>
<dbReference type="GO" id="GO:0005886">
    <property type="term" value="C:plasma membrane"/>
    <property type="evidence" value="ECO:0007669"/>
    <property type="project" value="UniProtKB-SubCell"/>
</dbReference>
<dbReference type="GO" id="GO:0008081">
    <property type="term" value="F:phosphoric diester hydrolase activity"/>
    <property type="evidence" value="ECO:0007669"/>
    <property type="project" value="InterPro"/>
</dbReference>
<dbReference type="InterPro" id="IPR036850">
    <property type="entry name" value="NDK-like_dom_sf"/>
</dbReference>
<dbReference type="InterPro" id="IPR000909">
    <property type="entry name" value="PLipase_C_PInositol-sp_X_dom"/>
</dbReference>
<dbReference type="PROSITE" id="PS50016">
    <property type="entry name" value="ZF_PHD_2"/>
    <property type="match status" value="1"/>
</dbReference>
<evidence type="ECO:0000256" key="6">
    <source>
        <dbReference type="ARBA" id="ARBA00022707"/>
    </source>
</evidence>
<feature type="compositionally biased region" description="Basic and acidic residues" evidence="18">
    <location>
        <begin position="1029"/>
        <end position="1047"/>
    </location>
</feature>
<dbReference type="InterPro" id="IPR019787">
    <property type="entry name" value="Znf_PHD-finger"/>
</dbReference>
<dbReference type="GO" id="GO:0005525">
    <property type="term" value="F:GTP binding"/>
    <property type="evidence" value="ECO:0007669"/>
    <property type="project" value="UniProtKB-KW"/>
</dbReference>
<comment type="similarity">
    <text evidence="16">Belongs to the JADE family.</text>
</comment>
<dbReference type="CDD" id="cd08616">
    <property type="entry name" value="PI-PLCXD1c"/>
    <property type="match status" value="1"/>
</dbReference>
<evidence type="ECO:0000259" key="20">
    <source>
        <dbReference type="PROSITE" id="PS51329"/>
    </source>
</evidence>
<dbReference type="FunFam" id="3.30.40.10:FF:000004">
    <property type="entry name" value="Jade family PHD finger 2"/>
    <property type="match status" value="1"/>
</dbReference>
<evidence type="ECO:0000256" key="12">
    <source>
        <dbReference type="ARBA" id="ARBA00023134"/>
    </source>
</evidence>
<keyword evidence="8" id="KW-0677">Repeat</keyword>
<keyword evidence="5" id="KW-1003">Cell membrane</keyword>
<feature type="domain" description="C-CAP/cofactor C-like" evidence="20">
    <location>
        <begin position="37"/>
        <end position="192"/>
    </location>
</feature>
<feature type="region of interest" description="Disordered" evidence="18">
    <location>
        <begin position="985"/>
        <end position="1067"/>
    </location>
</feature>